<evidence type="ECO:0000256" key="2">
    <source>
        <dbReference type="ARBA" id="ARBA00022679"/>
    </source>
</evidence>
<evidence type="ECO:0000256" key="3">
    <source>
        <dbReference type="ARBA" id="ARBA00022777"/>
    </source>
</evidence>
<reference evidence="5 6" key="1">
    <citation type="submission" date="2014-04" db="EMBL/GenBank/DDBJ databases">
        <title>Evolutionary Origins and Diversification of the Mycorrhizal Mutualists.</title>
        <authorList>
            <consortium name="DOE Joint Genome Institute"/>
            <consortium name="Mycorrhizal Genomics Consortium"/>
            <person name="Kohler A."/>
            <person name="Kuo A."/>
            <person name="Nagy L.G."/>
            <person name="Floudas D."/>
            <person name="Copeland A."/>
            <person name="Barry K.W."/>
            <person name="Cichocki N."/>
            <person name="Veneault-Fourrey C."/>
            <person name="LaButti K."/>
            <person name="Lindquist E.A."/>
            <person name="Lipzen A."/>
            <person name="Lundell T."/>
            <person name="Morin E."/>
            <person name="Murat C."/>
            <person name="Riley R."/>
            <person name="Ohm R."/>
            <person name="Sun H."/>
            <person name="Tunlid A."/>
            <person name="Henrissat B."/>
            <person name="Grigoriev I.V."/>
            <person name="Hibbett D.S."/>
            <person name="Martin F."/>
        </authorList>
    </citation>
    <scope>NUCLEOTIDE SEQUENCE [LARGE SCALE GENOMIC DNA]</scope>
    <source>
        <strain evidence="5 6">FD-317 M1</strain>
    </source>
</reference>
<feature type="non-terminal residue" evidence="5">
    <location>
        <position position="112"/>
    </location>
</feature>
<keyword evidence="6" id="KW-1185">Reference proteome</keyword>
<sequence length="112" mass="12595">DILDKFKTHAKKNKISIAENINVTNFQVTVEVISKDTTPSPASGYISEDFQNLPPQDCCIAWLLESKRPQGATKKWSGTMQHPSHNSKVGLTMTTFAHFSLEWTQKTLVFVD</sequence>
<evidence type="ECO:0000256" key="1">
    <source>
        <dbReference type="ARBA" id="ARBA00022527"/>
    </source>
</evidence>
<proteinExistence type="predicted"/>
<protein>
    <recommendedName>
        <fullName evidence="4">Alpha-type protein kinase domain-containing protein</fullName>
    </recommendedName>
</protein>
<dbReference type="GO" id="GO:0005524">
    <property type="term" value="F:ATP binding"/>
    <property type="evidence" value="ECO:0007669"/>
    <property type="project" value="InterPro"/>
</dbReference>
<feature type="domain" description="Alpha-type protein kinase" evidence="4">
    <location>
        <begin position="2"/>
        <end position="112"/>
    </location>
</feature>
<evidence type="ECO:0000313" key="6">
    <source>
        <dbReference type="Proteomes" id="UP000053593"/>
    </source>
</evidence>
<dbReference type="HOGENOM" id="CLU_2151698_0_0_1"/>
<organism evidence="5 6">
    <name type="scientific">Collybiopsis luxurians FD-317 M1</name>
    <dbReference type="NCBI Taxonomy" id="944289"/>
    <lineage>
        <taxon>Eukaryota</taxon>
        <taxon>Fungi</taxon>
        <taxon>Dikarya</taxon>
        <taxon>Basidiomycota</taxon>
        <taxon>Agaricomycotina</taxon>
        <taxon>Agaricomycetes</taxon>
        <taxon>Agaricomycetidae</taxon>
        <taxon>Agaricales</taxon>
        <taxon>Marasmiineae</taxon>
        <taxon>Omphalotaceae</taxon>
        <taxon>Collybiopsis</taxon>
        <taxon>Collybiopsis luxurians</taxon>
    </lineage>
</organism>
<keyword evidence="2" id="KW-0808">Transferase</keyword>
<evidence type="ECO:0000259" key="4">
    <source>
        <dbReference type="Pfam" id="PF02816"/>
    </source>
</evidence>
<dbReference type="OrthoDB" id="301415at2759"/>
<gene>
    <name evidence="5" type="ORF">GYMLUDRAFT_143938</name>
</gene>
<name>A0A0D0C7Z0_9AGAR</name>
<dbReference type="SUPFAM" id="SSF56112">
    <property type="entry name" value="Protein kinase-like (PK-like)"/>
    <property type="match status" value="1"/>
</dbReference>
<dbReference type="EMBL" id="KN834784">
    <property type="protein sequence ID" value="KIK58584.1"/>
    <property type="molecule type" value="Genomic_DNA"/>
</dbReference>
<dbReference type="InterPro" id="IPR004166">
    <property type="entry name" value="a-kinase_dom"/>
</dbReference>
<dbReference type="Proteomes" id="UP000053593">
    <property type="component" value="Unassembled WGS sequence"/>
</dbReference>
<feature type="non-terminal residue" evidence="5">
    <location>
        <position position="1"/>
    </location>
</feature>
<dbReference type="AlphaFoldDB" id="A0A0D0C7Z0"/>
<keyword evidence="1" id="KW-0723">Serine/threonine-protein kinase</keyword>
<accession>A0A0D0C7Z0</accession>
<dbReference type="Pfam" id="PF02816">
    <property type="entry name" value="Alpha_kinase"/>
    <property type="match status" value="1"/>
</dbReference>
<dbReference type="GO" id="GO:0004674">
    <property type="term" value="F:protein serine/threonine kinase activity"/>
    <property type="evidence" value="ECO:0007669"/>
    <property type="project" value="UniProtKB-KW"/>
</dbReference>
<keyword evidence="3" id="KW-0418">Kinase</keyword>
<evidence type="ECO:0000313" key="5">
    <source>
        <dbReference type="EMBL" id="KIK58584.1"/>
    </source>
</evidence>
<dbReference type="InterPro" id="IPR011009">
    <property type="entry name" value="Kinase-like_dom_sf"/>
</dbReference>